<dbReference type="InterPro" id="IPR037132">
    <property type="entry name" value="N_Gln_amidohydro_ab_roll_sf"/>
</dbReference>
<proteinExistence type="inferred from homology"/>
<evidence type="ECO:0000259" key="9">
    <source>
        <dbReference type="Pfam" id="PF09764"/>
    </source>
</evidence>
<dbReference type="EC" id="3.5.1.122" evidence="4 8"/>
<dbReference type="AlphaFoldDB" id="A0A8C5RKS5"/>
<comment type="function">
    <text evidence="1">Mediates the side-chain deamidation of N-terminal glutamine residues to glutamate, an important step in N-end rule pathway of protein degradation. Conversion of the resulting N-terminal glutamine to glutamate renders the protein susceptible to arginylation, polyubiquitination and degradation as specified by the N-end rule. Does not act on substrates with internal or C-terminal glutamine and does not act on non-glutamine residues in any position. Does not deaminate acetylated N-terminal glutamine. With the exception of proline, all tested second-position residues on substrate peptides do not greatly influence the activity. In contrast, a proline at position 2, virtually abolishes deamidation of N-terminal glutamine.</text>
</comment>
<reference evidence="10" key="1">
    <citation type="submission" date="2025-08" db="UniProtKB">
        <authorList>
            <consortium name="Ensembl"/>
        </authorList>
    </citation>
    <scope>IDENTIFICATION</scope>
</reference>
<keyword evidence="11" id="KW-1185">Reference proteome</keyword>
<dbReference type="Proteomes" id="UP000694406">
    <property type="component" value="Unplaced"/>
</dbReference>
<dbReference type="GO" id="GO:0005829">
    <property type="term" value="C:cytosol"/>
    <property type="evidence" value="ECO:0007669"/>
    <property type="project" value="TreeGrafter"/>
</dbReference>
<keyword evidence="6 8" id="KW-0378">Hydrolase</keyword>
<evidence type="ECO:0000256" key="3">
    <source>
        <dbReference type="ARBA" id="ARBA00011245"/>
    </source>
</evidence>
<evidence type="ECO:0000256" key="6">
    <source>
        <dbReference type="ARBA" id="ARBA00022801"/>
    </source>
</evidence>
<evidence type="ECO:0000256" key="8">
    <source>
        <dbReference type="RuleBase" id="RU367082"/>
    </source>
</evidence>
<dbReference type="InterPro" id="IPR023128">
    <property type="entry name" value="Prot_N_Gln_amidohydro_ab_roll"/>
</dbReference>
<sequence>MFLFLYSEENIWKLCEHIRNKNQYPLEEFYAVFISNDRKMIPLWKQQAGCEDQPVIWDYHVVLLHVSNGDQNFIYDLDTVLPFPCPFGTYIEEAFKSDSIINTEFRRKVRLVRADMYLKTFASDRSHMKDASGNWLKTPPLYPCIETADCKMNLDDFISMKADAGWGFVLKLSDFVREFAS</sequence>
<dbReference type="GO" id="GO:0070773">
    <property type="term" value="F:protein-N-terminal glutamine amidohydrolase activity"/>
    <property type="evidence" value="ECO:0007669"/>
    <property type="project" value="UniProtKB-UniRule"/>
</dbReference>
<evidence type="ECO:0000256" key="5">
    <source>
        <dbReference type="ARBA" id="ARBA00021247"/>
    </source>
</evidence>
<evidence type="ECO:0000256" key="7">
    <source>
        <dbReference type="ARBA" id="ARBA00048768"/>
    </source>
</evidence>
<evidence type="ECO:0000313" key="11">
    <source>
        <dbReference type="Proteomes" id="UP000694406"/>
    </source>
</evidence>
<dbReference type="InterPro" id="IPR039733">
    <property type="entry name" value="NTAQ1"/>
</dbReference>
<organism evidence="10 11">
    <name type="scientific">Laticauda laticaudata</name>
    <name type="common">Blue-ringed sea krait</name>
    <name type="synonym">Blue-lipped sea krait</name>
    <dbReference type="NCBI Taxonomy" id="8630"/>
    <lineage>
        <taxon>Eukaryota</taxon>
        <taxon>Metazoa</taxon>
        <taxon>Chordata</taxon>
        <taxon>Craniata</taxon>
        <taxon>Vertebrata</taxon>
        <taxon>Euteleostomi</taxon>
        <taxon>Lepidosauria</taxon>
        <taxon>Squamata</taxon>
        <taxon>Bifurcata</taxon>
        <taxon>Unidentata</taxon>
        <taxon>Episquamata</taxon>
        <taxon>Toxicofera</taxon>
        <taxon>Serpentes</taxon>
        <taxon>Colubroidea</taxon>
        <taxon>Elapidae</taxon>
        <taxon>Laticaudinae</taxon>
        <taxon>Laticauda</taxon>
    </lineage>
</organism>
<comment type="subunit">
    <text evidence="3 8">Monomer.</text>
</comment>
<evidence type="ECO:0000256" key="2">
    <source>
        <dbReference type="ARBA" id="ARBA00008985"/>
    </source>
</evidence>
<dbReference type="GeneTree" id="ENSGT00390000014398"/>
<dbReference type="GO" id="GO:0008418">
    <property type="term" value="F:protein-N-terminal asparagine amidohydrolase activity"/>
    <property type="evidence" value="ECO:0007669"/>
    <property type="project" value="UniProtKB-UniRule"/>
</dbReference>
<comment type="catalytic activity">
    <reaction evidence="7 8">
        <text>N-terminal L-glutaminyl-[protein] + H2O = N-terminal L-glutamyl-[protein] + NH4(+)</text>
        <dbReference type="Rhea" id="RHEA:50680"/>
        <dbReference type="Rhea" id="RHEA-COMP:12668"/>
        <dbReference type="Rhea" id="RHEA-COMP:12777"/>
        <dbReference type="ChEBI" id="CHEBI:15377"/>
        <dbReference type="ChEBI" id="CHEBI:28938"/>
        <dbReference type="ChEBI" id="CHEBI:64721"/>
        <dbReference type="ChEBI" id="CHEBI:64722"/>
        <dbReference type="EC" id="3.5.1.122"/>
    </reaction>
</comment>
<gene>
    <name evidence="10" type="primary">NTAQ1</name>
</gene>
<dbReference type="Pfam" id="PF09764">
    <property type="entry name" value="Nt_Gln_amidase"/>
    <property type="match status" value="1"/>
</dbReference>
<dbReference type="PANTHER" id="PTHR13035">
    <property type="entry name" value="PROTEIN N-TERMINAL GLUTAMINE AMIDOHYDROLASE"/>
    <property type="match status" value="1"/>
</dbReference>
<name>A0A8C5RKS5_LATLA</name>
<evidence type="ECO:0000256" key="1">
    <source>
        <dbReference type="ARBA" id="ARBA00002022"/>
    </source>
</evidence>
<dbReference type="GO" id="GO:0005634">
    <property type="term" value="C:nucleus"/>
    <property type="evidence" value="ECO:0007669"/>
    <property type="project" value="TreeGrafter"/>
</dbReference>
<dbReference type="Ensembl" id="ENSLLTT00000004816.1">
    <property type="protein sequence ID" value="ENSLLTP00000004626.1"/>
    <property type="gene ID" value="ENSLLTG00000003528.1"/>
</dbReference>
<evidence type="ECO:0000313" key="10">
    <source>
        <dbReference type="Ensembl" id="ENSLLTP00000004626.1"/>
    </source>
</evidence>
<accession>A0A8C5RKS5</accession>
<dbReference type="FunFam" id="3.10.620.10:FF:000001">
    <property type="entry name" value="Blast:Protein N-terminal glutamine amidohydrolase"/>
    <property type="match status" value="1"/>
</dbReference>
<reference evidence="10" key="2">
    <citation type="submission" date="2025-09" db="UniProtKB">
        <authorList>
            <consortium name="Ensembl"/>
        </authorList>
    </citation>
    <scope>IDENTIFICATION</scope>
</reference>
<evidence type="ECO:0000256" key="4">
    <source>
        <dbReference type="ARBA" id="ARBA00012718"/>
    </source>
</evidence>
<feature type="domain" description="Protein N-terminal glutamine amidohydrolase alpha beta roll" evidence="9">
    <location>
        <begin position="5"/>
        <end position="179"/>
    </location>
</feature>
<protein>
    <recommendedName>
        <fullName evidence="5 8">Protein N-terminal glutamine amidohydrolase</fullName>
        <ecNumber evidence="4 8">3.5.1.122</ecNumber>
    </recommendedName>
    <alternativeName>
        <fullName evidence="8">Protein NH2-terminal glutamine deamidase</fullName>
    </alternativeName>
</protein>
<comment type="similarity">
    <text evidence="2 8">Belongs to the NTAQ1 family.</text>
</comment>
<dbReference type="PANTHER" id="PTHR13035:SF0">
    <property type="entry name" value="PROTEIN N-TERMINAL GLUTAMINE AMIDOHYDROLASE"/>
    <property type="match status" value="1"/>
</dbReference>
<dbReference type="Gene3D" id="3.10.620.10">
    <property type="entry name" value="Protein N-terminal glutamine amidohydrolase, alpha beta roll"/>
    <property type="match status" value="1"/>
</dbReference>